<evidence type="ECO:0000313" key="3">
    <source>
        <dbReference type="Proteomes" id="UP000199356"/>
    </source>
</evidence>
<gene>
    <name evidence="2" type="ORF">SAMN04488047_107173</name>
</gene>
<dbReference type="AlphaFoldDB" id="A0A1I5QY16"/>
<reference evidence="2 3" key="1">
    <citation type="submission" date="2016-10" db="EMBL/GenBank/DDBJ databases">
        <authorList>
            <person name="de Groot N.N."/>
        </authorList>
    </citation>
    <scope>NUCLEOTIDE SEQUENCE [LARGE SCALE GENOMIC DNA]</scope>
    <source>
        <strain evidence="2 3">DSM 19547</strain>
    </source>
</reference>
<dbReference type="OrthoDB" id="8115457at2"/>
<evidence type="ECO:0000256" key="1">
    <source>
        <dbReference type="SAM" id="Phobius"/>
    </source>
</evidence>
<keyword evidence="1" id="KW-0472">Membrane</keyword>
<dbReference type="STRING" id="441119.SAMN04488047_107173"/>
<organism evidence="2 3">
    <name type="scientific">Tranquillimonas alkanivorans</name>
    <dbReference type="NCBI Taxonomy" id="441119"/>
    <lineage>
        <taxon>Bacteria</taxon>
        <taxon>Pseudomonadati</taxon>
        <taxon>Pseudomonadota</taxon>
        <taxon>Alphaproteobacteria</taxon>
        <taxon>Rhodobacterales</taxon>
        <taxon>Roseobacteraceae</taxon>
        <taxon>Tranquillimonas</taxon>
    </lineage>
</organism>
<dbReference type="RefSeq" id="WP_093421544.1">
    <property type="nucleotide sequence ID" value="NZ_FOXA01000007.1"/>
</dbReference>
<proteinExistence type="predicted"/>
<keyword evidence="1" id="KW-1133">Transmembrane helix</keyword>
<keyword evidence="1" id="KW-0812">Transmembrane</keyword>
<sequence length="97" mass="10811">MPRLVRFYIRHVLIGFGLSAAFVAMLLYFNVANLWHLVTHSPDGLLAVGLLVMFNGIVFSGAQFGIAVMRLAEDERPPRGGVRQFDAIPVPVEDRRC</sequence>
<dbReference type="Proteomes" id="UP000199356">
    <property type="component" value="Unassembled WGS sequence"/>
</dbReference>
<keyword evidence="3" id="KW-1185">Reference proteome</keyword>
<feature type="transmembrane region" description="Helical" evidence="1">
    <location>
        <begin position="44"/>
        <end position="69"/>
    </location>
</feature>
<accession>A0A1I5QY16</accession>
<feature type="transmembrane region" description="Helical" evidence="1">
    <location>
        <begin position="12"/>
        <end position="32"/>
    </location>
</feature>
<protein>
    <submittedName>
        <fullName evidence="2">Uncharacterized protein</fullName>
    </submittedName>
</protein>
<name>A0A1I5QY16_9RHOB</name>
<evidence type="ECO:0000313" key="2">
    <source>
        <dbReference type="EMBL" id="SFP51133.1"/>
    </source>
</evidence>
<dbReference type="EMBL" id="FOXA01000007">
    <property type="protein sequence ID" value="SFP51133.1"/>
    <property type="molecule type" value="Genomic_DNA"/>
</dbReference>